<proteinExistence type="predicted"/>
<keyword evidence="4" id="KW-1185">Reference proteome</keyword>
<dbReference type="InterPro" id="IPR004332">
    <property type="entry name" value="Transposase_MuDR"/>
</dbReference>
<name>A0AA35V034_LACSI</name>
<dbReference type="AlphaFoldDB" id="A0AA35V034"/>
<dbReference type="Pfam" id="PF03108">
    <property type="entry name" value="DBD_Tnp_Mut"/>
    <property type="match status" value="1"/>
</dbReference>
<accession>A0AA35V034</accession>
<sequence length="819" mass="93352">MAQSEPNGLFAMWNSTTKGHVLHGRLNPISDDVEYSAFIFDAYGTDGVISVYVDHIGVGVDGWHDDEDNDDDEHESCIDGENEDNIDELRNVAFEFNEDVVHMNRTSNDPFLSKLCVDDEDANNIVDDDNGREVEVNIQAHSIFNELLHWKKQKPILGMRFKGPGQVKSMLCNYAVANGYQLCFEKNDRTRFLVRCKKGACTFRLWTSWMSDEESFQIKSLKANHNCARNFKFGSLVTYAWIGSHYTKEIVESQKISVRKLRLKVMAKFGIQVSMGQCRRAKKYALKLVEGNLVEHYGKLWSYGHEILRTNPRSTVKLDIEDGPDGKKYFSKFYCCFQGVKQGWIEGCRRVIGLDGCFLKGVCKGELLCAIGRDANDKIYPIAWAVVNVENKQNWKWFLELLIDDLHLNLGNGFSLMSDQHKGLIEAVKELLPYVEHRQCARHIFQNLQKRFTGAIYHTLFWRASKATTEHAFKVVMKEIETLNPEAHQYLMEKDPKTWSRAFFQTGRCCDAVENGFSESFNAGQQWGNHICPEIRDKVNLLKKLKGIIRLWQLNGYGCAHSVASISFLNRDVEAYVDNMFSTTTFRKAYNYRIAPMNSSDMWQRQTILHHCLLLIEGCLYLQGDRSQQGHLSTEKAPKVKCEETEETKSMCEPKCRTEVEMTPIEMDTTQNDMQVAPTDVESSSAGDFIQYVQFTPPRSYEGDEGVMGEEADVVEEAVVVEQVVQDEEAEEVDPVIQVDNVNVQEVDEVNHNAQVDNGNVQEVAPVNQVQQVCVRPISDILKRIRRRKSERILKLKLGKTIGGVDDPGNSKGKALVID</sequence>
<dbReference type="PANTHER" id="PTHR31973:SF189">
    <property type="entry name" value="TRANSPOSASE, MUDR, PLANT, MULE TRANSPOSASE DOMAIN PROTEIN-RELATED"/>
    <property type="match status" value="1"/>
</dbReference>
<organism evidence="3 4">
    <name type="scientific">Lactuca saligna</name>
    <name type="common">Willowleaf lettuce</name>
    <dbReference type="NCBI Taxonomy" id="75948"/>
    <lineage>
        <taxon>Eukaryota</taxon>
        <taxon>Viridiplantae</taxon>
        <taxon>Streptophyta</taxon>
        <taxon>Embryophyta</taxon>
        <taxon>Tracheophyta</taxon>
        <taxon>Spermatophyta</taxon>
        <taxon>Magnoliopsida</taxon>
        <taxon>eudicotyledons</taxon>
        <taxon>Gunneridae</taxon>
        <taxon>Pentapetalae</taxon>
        <taxon>asterids</taxon>
        <taxon>campanulids</taxon>
        <taxon>Asterales</taxon>
        <taxon>Asteraceae</taxon>
        <taxon>Cichorioideae</taxon>
        <taxon>Cichorieae</taxon>
        <taxon>Lactucinae</taxon>
        <taxon>Lactuca</taxon>
    </lineage>
</organism>
<dbReference type="PANTHER" id="PTHR31973">
    <property type="entry name" value="POLYPROTEIN, PUTATIVE-RELATED"/>
    <property type="match status" value="1"/>
</dbReference>
<dbReference type="EMBL" id="OX465086">
    <property type="protein sequence ID" value="CAI9259433.1"/>
    <property type="molecule type" value="Genomic_DNA"/>
</dbReference>
<evidence type="ECO:0000313" key="3">
    <source>
        <dbReference type="EMBL" id="CAI9259433.1"/>
    </source>
</evidence>
<protein>
    <recommendedName>
        <fullName evidence="5">Transposase MuDR plant domain-containing protein</fullName>
    </recommendedName>
</protein>
<evidence type="ECO:0008006" key="5">
    <source>
        <dbReference type="Google" id="ProtNLM"/>
    </source>
</evidence>
<reference evidence="3" key="1">
    <citation type="submission" date="2023-04" db="EMBL/GenBank/DDBJ databases">
        <authorList>
            <person name="Vijverberg K."/>
            <person name="Xiong W."/>
            <person name="Schranz E."/>
        </authorList>
    </citation>
    <scope>NUCLEOTIDE SEQUENCE</scope>
</reference>
<dbReference type="Pfam" id="PF10551">
    <property type="entry name" value="MULE"/>
    <property type="match status" value="1"/>
</dbReference>
<evidence type="ECO:0000259" key="1">
    <source>
        <dbReference type="Pfam" id="PF03108"/>
    </source>
</evidence>
<dbReference type="Proteomes" id="UP001177003">
    <property type="component" value="Chromosome 0"/>
</dbReference>
<dbReference type="InterPro" id="IPR018289">
    <property type="entry name" value="MULE_transposase_dom"/>
</dbReference>
<feature type="domain" description="Transposase MuDR plant" evidence="1">
    <location>
        <begin position="157"/>
        <end position="218"/>
    </location>
</feature>
<feature type="domain" description="MULE transposase" evidence="2">
    <location>
        <begin position="351"/>
        <end position="447"/>
    </location>
</feature>
<evidence type="ECO:0000259" key="2">
    <source>
        <dbReference type="Pfam" id="PF10551"/>
    </source>
</evidence>
<evidence type="ECO:0000313" key="4">
    <source>
        <dbReference type="Proteomes" id="UP001177003"/>
    </source>
</evidence>
<gene>
    <name evidence="3" type="ORF">LSALG_LOCUS327</name>
</gene>